<evidence type="ECO:0000256" key="1">
    <source>
        <dbReference type="ARBA" id="ARBA00022729"/>
    </source>
</evidence>
<feature type="signal peptide" evidence="2">
    <location>
        <begin position="1"/>
        <end position="23"/>
    </location>
</feature>
<dbReference type="OrthoDB" id="9809781at2"/>
<dbReference type="GO" id="GO:0004035">
    <property type="term" value="F:alkaline phosphatase activity"/>
    <property type="evidence" value="ECO:0007669"/>
    <property type="project" value="UniProtKB-EC"/>
</dbReference>
<proteinExistence type="predicted"/>
<dbReference type="InterPro" id="IPR039331">
    <property type="entry name" value="PAPs-like"/>
</dbReference>
<dbReference type="InterPro" id="IPR029052">
    <property type="entry name" value="Metallo-depent_PP-like"/>
</dbReference>
<evidence type="ECO:0000313" key="5">
    <source>
        <dbReference type="Proteomes" id="UP000076079"/>
    </source>
</evidence>
<reference evidence="4 5" key="1">
    <citation type="journal article" date="2016" name="Genome Announc.">
        <title>First Complete Genome Sequence of a Subdivision 6 Acidobacterium Strain.</title>
        <authorList>
            <person name="Huang S."/>
            <person name="Vieira S."/>
            <person name="Bunk B."/>
            <person name="Riedel T."/>
            <person name="Sproer C."/>
            <person name="Overmann J."/>
        </authorList>
    </citation>
    <scope>NUCLEOTIDE SEQUENCE [LARGE SCALE GENOMIC DNA]</scope>
    <source>
        <strain evidence="5">DSM 100886 HEG_-6_39</strain>
    </source>
</reference>
<organism evidence="4 5">
    <name type="scientific">Luteitalea pratensis</name>
    <dbReference type="NCBI Taxonomy" id="1855912"/>
    <lineage>
        <taxon>Bacteria</taxon>
        <taxon>Pseudomonadati</taxon>
        <taxon>Acidobacteriota</taxon>
        <taxon>Vicinamibacteria</taxon>
        <taxon>Vicinamibacterales</taxon>
        <taxon>Vicinamibacteraceae</taxon>
        <taxon>Luteitalea</taxon>
    </lineage>
</organism>
<dbReference type="InterPro" id="IPR004843">
    <property type="entry name" value="Calcineurin-like_PHP"/>
</dbReference>
<dbReference type="RefSeq" id="WP_110170135.1">
    <property type="nucleotide sequence ID" value="NZ_CP015136.1"/>
</dbReference>
<reference evidence="5" key="2">
    <citation type="submission" date="2016-04" db="EMBL/GenBank/DDBJ databases">
        <title>First Complete Genome Sequence of a Subdivision 6 Acidobacterium.</title>
        <authorList>
            <person name="Huang S."/>
            <person name="Vieira S."/>
            <person name="Bunk B."/>
            <person name="Riedel T."/>
            <person name="Sproeer C."/>
            <person name="Overmann J."/>
        </authorList>
    </citation>
    <scope>NUCLEOTIDE SEQUENCE [LARGE SCALE GENOMIC DNA]</scope>
    <source>
        <strain evidence="5">DSM 100886 HEG_-6_39</strain>
    </source>
</reference>
<dbReference type="PANTHER" id="PTHR22953">
    <property type="entry name" value="ACID PHOSPHATASE RELATED"/>
    <property type="match status" value="1"/>
</dbReference>
<name>A0A143PJN6_LUTPR</name>
<protein>
    <submittedName>
        <fullName evidence="4">Alkaline phosphatase</fullName>
        <ecNumber evidence="4">3.1.3.1</ecNumber>
    </submittedName>
</protein>
<keyword evidence="5" id="KW-1185">Reference proteome</keyword>
<keyword evidence="4" id="KW-0378">Hydrolase</keyword>
<gene>
    <name evidence="4" type="primary">phoA_3</name>
    <name evidence="4" type="ORF">LuPra_01472</name>
</gene>
<dbReference type="GO" id="GO:0003993">
    <property type="term" value="F:acid phosphatase activity"/>
    <property type="evidence" value="ECO:0007669"/>
    <property type="project" value="InterPro"/>
</dbReference>
<dbReference type="Pfam" id="PF00149">
    <property type="entry name" value="Metallophos"/>
    <property type="match status" value="1"/>
</dbReference>
<sequence precursor="true">MRQQRLTTLAAAIVLVLTATLNGGCDKPSSTQTAVSPTAPSFPGASISEAVLVGAGDISMCGQPGAEATAKLLDDIPGTVFASGDNAYMKGSVADFQCYDRTWGRHKSRTYASPGNHEYESGGASPYFDYFGERAGPSGLGYYAFDLGGWHVVSLNSNVPMGEGSAQLAWLRAELQRSRATCVAAIMHHPLVSSGPNGDNPQVREVWRALVDAGADVVISSHDHLYERHARMDQDGRPSPRGLRQFTVGTGGATLYRSGGGMRPTTEAKAMVWGVIKFTLLPSSYRWEFVSVDGILDGGIDMCQ</sequence>
<evidence type="ECO:0000313" key="4">
    <source>
        <dbReference type="EMBL" id="AMY08278.1"/>
    </source>
</evidence>
<dbReference type="Gene3D" id="3.60.21.10">
    <property type="match status" value="1"/>
</dbReference>
<feature type="domain" description="Calcineurin-like phosphoesterase" evidence="3">
    <location>
        <begin position="64"/>
        <end position="225"/>
    </location>
</feature>
<dbReference type="Proteomes" id="UP000076079">
    <property type="component" value="Chromosome"/>
</dbReference>
<dbReference type="SUPFAM" id="SSF56300">
    <property type="entry name" value="Metallo-dependent phosphatases"/>
    <property type="match status" value="1"/>
</dbReference>
<dbReference type="AlphaFoldDB" id="A0A143PJN6"/>
<feature type="chain" id="PRO_5007511471" evidence="2">
    <location>
        <begin position="24"/>
        <end position="304"/>
    </location>
</feature>
<dbReference type="KEGG" id="abac:LuPra_01472"/>
<dbReference type="EMBL" id="CP015136">
    <property type="protein sequence ID" value="AMY08278.1"/>
    <property type="molecule type" value="Genomic_DNA"/>
</dbReference>
<keyword evidence="1 2" id="KW-0732">Signal</keyword>
<evidence type="ECO:0000256" key="2">
    <source>
        <dbReference type="SAM" id="SignalP"/>
    </source>
</evidence>
<dbReference type="PANTHER" id="PTHR22953:SF153">
    <property type="entry name" value="PURPLE ACID PHOSPHATASE"/>
    <property type="match status" value="1"/>
</dbReference>
<dbReference type="STRING" id="1855912.LuPra_01472"/>
<accession>A0A143PJN6</accession>
<evidence type="ECO:0000259" key="3">
    <source>
        <dbReference type="Pfam" id="PF00149"/>
    </source>
</evidence>
<dbReference type="EC" id="3.1.3.1" evidence="4"/>